<dbReference type="EMBL" id="JAUSWB010000001">
    <property type="protein sequence ID" value="MDQ0427677.1"/>
    <property type="molecule type" value="Genomic_DNA"/>
</dbReference>
<dbReference type="Pfam" id="PF04883">
    <property type="entry name" value="HK97-gp10_like"/>
    <property type="match status" value="1"/>
</dbReference>
<evidence type="ECO:0000313" key="1">
    <source>
        <dbReference type="EMBL" id="MDQ0427677.1"/>
    </source>
</evidence>
<organism evidence="1 2">
    <name type="scientific">Planomicrobium stackebrandtii</name>
    <dbReference type="NCBI Taxonomy" id="253160"/>
    <lineage>
        <taxon>Bacteria</taxon>
        <taxon>Bacillati</taxon>
        <taxon>Bacillota</taxon>
        <taxon>Bacilli</taxon>
        <taxon>Bacillales</taxon>
        <taxon>Caryophanaceae</taxon>
        <taxon>Planomicrobium</taxon>
    </lineage>
</organism>
<dbReference type="InterPro" id="IPR010064">
    <property type="entry name" value="HK97-gp10_tail"/>
</dbReference>
<dbReference type="Proteomes" id="UP001241988">
    <property type="component" value="Unassembled WGS sequence"/>
</dbReference>
<keyword evidence="2" id="KW-1185">Reference proteome</keyword>
<name>A0ABU0GQQ5_9BACL</name>
<protein>
    <recommendedName>
        <fullName evidence="3">HK97 gp10 family phage protein</fullName>
    </recommendedName>
</protein>
<evidence type="ECO:0000313" key="2">
    <source>
        <dbReference type="Proteomes" id="UP001241988"/>
    </source>
</evidence>
<gene>
    <name evidence="1" type="ORF">QOZ98_000502</name>
</gene>
<sequence length="162" mass="18431">MVNRGLNFNFDLDGLADFEDKLKDMEKEFVRNVETGMREYSMLAEEGSRSLAPRDSGDLESSIHATLPVWVGDRIESSVGSNLSYALSVHERPQVPGTRDKYDNGVKFERYYLNGKGRRTFRKANWRGLKAGRKFIERAVVATEEEYEQIMAEALEKTLGGN</sequence>
<accession>A0ABU0GQQ5</accession>
<reference evidence="1 2" key="1">
    <citation type="submission" date="2023-07" db="EMBL/GenBank/DDBJ databases">
        <title>Genomic Encyclopedia of Type Strains, Phase IV (KMG-IV): sequencing the most valuable type-strain genomes for metagenomic binning, comparative biology and taxonomic classification.</title>
        <authorList>
            <person name="Goeker M."/>
        </authorList>
    </citation>
    <scope>NUCLEOTIDE SEQUENCE [LARGE SCALE GENOMIC DNA]</scope>
    <source>
        <strain evidence="1 2">DSM 16419</strain>
    </source>
</reference>
<proteinExistence type="predicted"/>
<evidence type="ECO:0008006" key="3">
    <source>
        <dbReference type="Google" id="ProtNLM"/>
    </source>
</evidence>
<comment type="caution">
    <text evidence="1">The sequence shown here is derived from an EMBL/GenBank/DDBJ whole genome shotgun (WGS) entry which is preliminary data.</text>
</comment>
<dbReference type="RefSeq" id="WP_308785948.1">
    <property type="nucleotide sequence ID" value="NZ_JAUSWB010000001.1"/>
</dbReference>